<dbReference type="AlphaFoldDB" id="V6LDI2"/>
<gene>
    <name evidence="1" type="ORF">SS50377_17856</name>
    <name evidence="2" type="ORF">SS50377_27985</name>
</gene>
<evidence type="ECO:0000313" key="3">
    <source>
        <dbReference type="Proteomes" id="UP000018208"/>
    </source>
</evidence>
<dbReference type="Proteomes" id="UP000018208">
    <property type="component" value="Unassembled WGS sequence"/>
</dbReference>
<reference evidence="1 2" key="1">
    <citation type="journal article" date="2014" name="PLoS Genet.">
        <title>The Genome of Spironucleus salmonicida Highlights a Fish Pathogen Adapted to Fluctuating Environments.</title>
        <authorList>
            <person name="Xu F."/>
            <person name="Jerlstrom-Hultqvist J."/>
            <person name="Einarsson E."/>
            <person name="Astvaldsson A."/>
            <person name="Svard S.G."/>
            <person name="Andersson J.O."/>
        </authorList>
    </citation>
    <scope>NUCLEOTIDE SEQUENCE</scope>
    <source>
        <strain evidence="2">ATCC 50377</strain>
    </source>
</reference>
<dbReference type="EMBL" id="AUWU02000008">
    <property type="protein sequence ID" value="KAH0570011.1"/>
    <property type="molecule type" value="Genomic_DNA"/>
</dbReference>
<organism evidence="1">
    <name type="scientific">Spironucleus salmonicida</name>
    <dbReference type="NCBI Taxonomy" id="348837"/>
    <lineage>
        <taxon>Eukaryota</taxon>
        <taxon>Metamonada</taxon>
        <taxon>Diplomonadida</taxon>
        <taxon>Hexamitidae</taxon>
        <taxon>Hexamitinae</taxon>
        <taxon>Spironucleus</taxon>
    </lineage>
</organism>
<accession>V6LDI2</accession>
<keyword evidence="3" id="KW-1185">Reference proteome</keyword>
<evidence type="ECO:0000313" key="1">
    <source>
        <dbReference type="EMBL" id="EST42542.1"/>
    </source>
</evidence>
<reference evidence="2" key="2">
    <citation type="submission" date="2020-12" db="EMBL/GenBank/DDBJ databases">
        <title>New Spironucleus salmonicida genome in near-complete chromosomes.</title>
        <authorList>
            <person name="Xu F."/>
            <person name="Kurt Z."/>
            <person name="Jimenez-Gonzalez A."/>
            <person name="Astvaldsson A."/>
            <person name="Andersson J.O."/>
            <person name="Svard S.G."/>
        </authorList>
    </citation>
    <scope>NUCLEOTIDE SEQUENCE</scope>
    <source>
        <strain evidence="2">ATCC 50377</strain>
    </source>
</reference>
<dbReference type="VEuPathDB" id="GiardiaDB:SS50377_27985"/>
<name>V6LDI2_9EUKA</name>
<proteinExistence type="predicted"/>
<dbReference type="EMBL" id="KI546159">
    <property type="protein sequence ID" value="EST42542.1"/>
    <property type="molecule type" value="Genomic_DNA"/>
</dbReference>
<evidence type="ECO:0000313" key="2">
    <source>
        <dbReference type="EMBL" id="KAH0570011.1"/>
    </source>
</evidence>
<protein>
    <submittedName>
        <fullName evidence="1">Uncharacterized protein</fullName>
    </submittedName>
</protein>
<sequence>MKKLVKGGPSHKRLKQYQEPDVLRHKESLRILLNKPRVFDNMDFLSNSFSNSQSGADFVSSRKPFAIVNVQNVVKVSNLQHMVVDQEYAITPFKKQAMFTVEEEINHWKENLRDTIDFALVSKDIKDQHLLNQIFLLIHESTRLLGRVEYLNQEINVINISTNMLLKKLQQINLRKLI</sequence>